<keyword evidence="2" id="KW-0732">Signal</keyword>
<accession>A0A9W6C0X2</accession>
<dbReference type="EMBL" id="BRXU01000045">
    <property type="protein sequence ID" value="GLC61390.1"/>
    <property type="molecule type" value="Genomic_DNA"/>
</dbReference>
<evidence type="ECO:0000313" key="4">
    <source>
        <dbReference type="Proteomes" id="UP001165080"/>
    </source>
</evidence>
<evidence type="ECO:0000313" key="3">
    <source>
        <dbReference type="EMBL" id="GLC61390.1"/>
    </source>
</evidence>
<dbReference type="Proteomes" id="UP001165080">
    <property type="component" value="Unassembled WGS sequence"/>
</dbReference>
<reference evidence="3 4" key="1">
    <citation type="journal article" date="2023" name="Commun. Biol.">
        <title>Reorganization of the ancestral sex-determining regions during the evolution of trioecy in Pleodorina starrii.</title>
        <authorList>
            <person name="Takahashi K."/>
            <person name="Suzuki S."/>
            <person name="Kawai-Toyooka H."/>
            <person name="Yamamoto K."/>
            <person name="Hamaji T."/>
            <person name="Ootsuki R."/>
            <person name="Yamaguchi H."/>
            <person name="Kawachi M."/>
            <person name="Higashiyama T."/>
            <person name="Nozaki H."/>
        </authorList>
    </citation>
    <scope>NUCLEOTIDE SEQUENCE [LARGE SCALE GENOMIC DNA]</scope>
    <source>
        <strain evidence="3 4">NIES-4479</strain>
    </source>
</reference>
<organism evidence="3 4">
    <name type="scientific">Pleodorina starrii</name>
    <dbReference type="NCBI Taxonomy" id="330485"/>
    <lineage>
        <taxon>Eukaryota</taxon>
        <taxon>Viridiplantae</taxon>
        <taxon>Chlorophyta</taxon>
        <taxon>core chlorophytes</taxon>
        <taxon>Chlorophyceae</taxon>
        <taxon>CS clade</taxon>
        <taxon>Chlamydomonadales</taxon>
        <taxon>Volvocaceae</taxon>
        <taxon>Pleodorina</taxon>
    </lineage>
</organism>
<gene>
    <name evidence="3" type="primary">PLESTB002804</name>
    <name evidence="3" type="ORF">PLESTB_001751000</name>
</gene>
<feature type="chain" id="PRO_5040726375" description="Secreted protein" evidence="2">
    <location>
        <begin position="27"/>
        <end position="104"/>
    </location>
</feature>
<evidence type="ECO:0000256" key="2">
    <source>
        <dbReference type="SAM" id="SignalP"/>
    </source>
</evidence>
<evidence type="ECO:0008006" key="5">
    <source>
        <dbReference type="Google" id="ProtNLM"/>
    </source>
</evidence>
<sequence length="104" mass="10836">MARRKRPTASALCMARCPSLPLAVTAAPALSSSGTCRSCRPPTHPPTRQQGGCGRSAAPTDATRGGSCAVWDGELDRSIQQLSNSPFCNAVFVEFLCVGSIEIA</sequence>
<keyword evidence="4" id="KW-1185">Reference proteome</keyword>
<evidence type="ECO:0000256" key="1">
    <source>
        <dbReference type="SAM" id="MobiDB-lite"/>
    </source>
</evidence>
<dbReference type="AlphaFoldDB" id="A0A9W6C0X2"/>
<name>A0A9W6C0X2_9CHLO</name>
<feature type="region of interest" description="Disordered" evidence="1">
    <location>
        <begin position="32"/>
        <end position="65"/>
    </location>
</feature>
<feature type="signal peptide" evidence="2">
    <location>
        <begin position="1"/>
        <end position="26"/>
    </location>
</feature>
<protein>
    <recommendedName>
        <fullName evidence="5">Secreted protein</fullName>
    </recommendedName>
</protein>
<comment type="caution">
    <text evidence="3">The sequence shown here is derived from an EMBL/GenBank/DDBJ whole genome shotgun (WGS) entry which is preliminary data.</text>
</comment>
<proteinExistence type="predicted"/>